<feature type="transmembrane region" description="Helical" evidence="2">
    <location>
        <begin position="121"/>
        <end position="143"/>
    </location>
</feature>
<keyword evidence="2" id="KW-0472">Membrane</keyword>
<keyword evidence="5" id="KW-1185">Reference proteome</keyword>
<keyword evidence="2" id="KW-0812">Transmembrane</keyword>
<feature type="transmembrane region" description="Helical" evidence="2">
    <location>
        <begin position="78"/>
        <end position="100"/>
    </location>
</feature>
<dbReference type="OrthoDB" id="6495301at2759"/>
<dbReference type="Gene3D" id="3.40.50.1820">
    <property type="entry name" value="alpha/beta hydrolase"/>
    <property type="match status" value="1"/>
</dbReference>
<evidence type="ECO:0000259" key="3">
    <source>
        <dbReference type="Pfam" id="PF20434"/>
    </source>
</evidence>
<evidence type="ECO:0000313" key="4">
    <source>
        <dbReference type="EMBL" id="CAG8547936.1"/>
    </source>
</evidence>
<proteinExistence type="predicted"/>
<feature type="transmembrane region" description="Helical" evidence="2">
    <location>
        <begin position="41"/>
        <end position="66"/>
    </location>
</feature>
<keyword evidence="2" id="KW-1133">Transmembrane helix</keyword>
<dbReference type="PANTHER" id="PTHR48081">
    <property type="entry name" value="AB HYDROLASE SUPERFAMILY PROTEIN C4A8.06C"/>
    <property type="match status" value="1"/>
</dbReference>
<keyword evidence="1" id="KW-0378">Hydrolase</keyword>
<dbReference type="InterPro" id="IPR029058">
    <property type="entry name" value="AB_hydrolase_fold"/>
</dbReference>
<dbReference type="Proteomes" id="UP000789342">
    <property type="component" value="Unassembled WGS sequence"/>
</dbReference>
<dbReference type="GO" id="GO:0004061">
    <property type="term" value="F:arylformamidase activity"/>
    <property type="evidence" value="ECO:0007669"/>
    <property type="project" value="TreeGrafter"/>
</dbReference>
<dbReference type="Pfam" id="PF20434">
    <property type="entry name" value="BD-FAE"/>
    <property type="match status" value="1"/>
</dbReference>
<comment type="caution">
    <text evidence="4">The sequence shown here is derived from an EMBL/GenBank/DDBJ whole genome shotgun (WGS) entry which is preliminary data.</text>
</comment>
<organism evidence="4 5">
    <name type="scientific">Acaulospora morrowiae</name>
    <dbReference type="NCBI Taxonomy" id="94023"/>
    <lineage>
        <taxon>Eukaryota</taxon>
        <taxon>Fungi</taxon>
        <taxon>Fungi incertae sedis</taxon>
        <taxon>Mucoromycota</taxon>
        <taxon>Glomeromycotina</taxon>
        <taxon>Glomeromycetes</taxon>
        <taxon>Diversisporales</taxon>
        <taxon>Acaulosporaceae</taxon>
        <taxon>Acaulospora</taxon>
    </lineage>
</organism>
<name>A0A9N9FMK2_9GLOM</name>
<dbReference type="InterPro" id="IPR049492">
    <property type="entry name" value="BD-FAE-like_dom"/>
</dbReference>
<gene>
    <name evidence="4" type="ORF">AMORRO_LOCUS5434</name>
</gene>
<sequence>MSLNSSVKPLELAKSEIDSEFGIKFQKLIKEKMSSSTNQQLLAFTLIPIVLGAYYVGISSLVSIFGPPYAFHKLSSSIVVVPLCLFVIAYGTTWMFYLLFAQHDREFFLPYEPQRIIKFNLLFFNMLLGLRIHISLFSEYVYLNLFVLGKEIKYVAKKDIPYGSRVMTNKIDVYMPETSTKSVKAARHPVIVFIYGGAWSSGNKLTYTLLALRLTQLGYVVVVPNYTLYPKTKIEGMLSDIKRALCWTKQNISDFGGDPNNIYGMGHSAGAHMLALLTANDAIYKLRNNEEKADPTLQDIDPEWTLPKISGLILMSGVYDIPKHYKFEAHKAVEEISAMRRAMGWSKESLVRNSPKLLIQNLVESKEVDVCQLKNLMPQKILIIHGELDTMVPVQASIEFGSVLKDLSIENLNIKIYPDMAHSEPVTNFMKKLKFTTALSSDLTDFIAS</sequence>
<dbReference type="AlphaFoldDB" id="A0A9N9FMK2"/>
<dbReference type="InterPro" id="IPR050300">
    <property type="entry name" value="GDXG_lipolytic_enzyme"/>
</dbReference>
<evidence type="ECO:0000313" key="5">
    <source>
        <dbReference type="Proteomes" id="UP000789342"/>
    </source>
</evidence>
<dbReference type="SUPFAM" id="SSF53474">
    <property type="entry name" value="alpha/beta-Hydrolases"/>
    <property type="match status" value="1"/>
</dbReference>
<protein>
    <submittedName>
        <fullName evidence="4">1848_t:CDS:1</fullName>
    </submittedName>
</protein>
<evidence type="ECO:0000256" key="2">
    <source>
        <dbReference type="SAM" id="Phobius"/>
    </source>
</evidence>
<feature type="domain" description="BD-FAE-like" evidence="3">
    <location>
        <begin position="171"/>
        <end position="402"/>
    </location>
</feature>
<dbReference type="EMBL" id="CAJVPV010003278">
    <property type="protein sequence ID" value="CAG8547936.1"/>
    <property type="molecule type" value="Genomic_DNA"/>
</dbReference>
<reference evidence="4" key="1">
    <citation type="submission" date="2021-06" db="EMBL/GenBank/DDBJ databases">
        <authorList>
            <person name="Kallberg Y."/>
            <person name="Tangrot J."/>
            <person name="Rosling A."/>
        </authorList>
    </citation>
    <scope>NUCLEOTIDE SEQUENCE</scope>
    <source>
        <strain evidence="4">CL551</strain>
    </source>
</reference>
<evidence type="ECO:0000256" key="1">
    <source>
        <dbReference type="ARBA" id="ARBA00022801"/>
    </source>
</evidence>
<dbReference type="PANTHER" id="PTHR48081:SF33">
    <property type="entry name" value="KYNURENINE FORMAMIDASE"/>
    <property type="match status" value="1"/>
</dbReference>
<accession>A0A9N9FMK2</accession>